<name>A0ABU9KWV1_9FLAO</name>
<reference evidence="1 2" key="1">
    <citation type="submission" date="2024-04" db="EMBL/GenBank/DDBJ databases">
        <title>whole genome sequencing of Lutimonas vermicola strain IMCC1616.</title>
        <authorList>
            <person name="Bae S.S."/>
        </authorList>
    </citation>
    <scope>NUCLEOTIDE SEQUENCE [LARGE SCALE GENOMIC DNA]</scope>
    <source>
        <strain evidence="1 2">IMCC1616</strain>
    </source>
</reference>
<dbReference type="RefSeq" id="WP_342158268.1">
    <property type="nucleotide sequence ID" value="NZ_JBCDNA010000001.1"/>
</dbReference>
<keyword evidence="2" id="KW-1185">Reference proteome</keyword>
<dbReference type="EMBL" id="JBCDNA010000001">
    <property type="protein sequence ID" value="MEL4454671.1"/>
    <property type="molecule type" value="Genomic_DNA"/>
</dbReference>
<organism evidence="1 2">
    <name type="scientific">Lutimonas vermicola</name>
    <dbReference type="NCBI Taxonomy" id="414288"/>
    <lineage>
        <taxon>Bacteria</taxon>
        <taxon>Pseudomonadati</taxon>
        <taxon>Bacteroidota</taxon>
        <taxon>Flavobacteriia</taxon>
        <taxon>Flavobacteriales</taxon>
        <taxon>Flavobacteriaceae</taxon>
        <taxon>Lutimonas</taxon>
    </lineage>
</organism>
<protein>
    <submittedName>
        <fullName evidence="1">Uncharacterized protein</fullName>
    </submittedName>
</protein>
<accession>A0ABU9KWV1</accession>
<gene>
    <name evidence="1" type="ORF">AABB81_02095</name>
</gene>
<comment type="caution">
    <text evidence="1">The sequence shown here is derived from an EMBL/GenBank/DDBJ whole genome shotgun (WGS) entry which is preliminary data.</text>
</comment>
<evidence type="ECO:0000313" key="1">
    <source>
        <dbReference type="EMBL" id="MEL4454671.1"/>
    </source>
</evidence>
<evidence type="ECO:0000313" key="2">
    <source>
        <dbReference type="Proteomes" id="UP001474120"/>
    </source>
</evidence>
<sequence>MLLHTKTDNGVDFMMGVHAWHGKEPNAEQLKSALEQKPEL</sequence>
<proteinExistence type="predicted"/>
<dbReference type="Proteomes" id="UP001474120">
    <property type="component" value="Unassembled WGS sequence"/>
</dbReference>